<evidence type="ECO:0000313" key="1">
    <source>
        <dbReference type="EMBL" id="CAG5025574.1"/>
    </source>
</evidence>
<comment type="caution">
    <text evidence="1">The sequence shown here is derived from an EMBL/GenBank/DDBJ whole genome shotgun (WGS) entry which is preliminary data.</text>
</comment>
<evidence type="ECO:0000313" key="2">
    <source>
        <dbReference type="Proteomes" id="UP000691718"/>
    </source>
</evidence>
<sequence length="75" mass="7862">MTSSRYFSNTVSCEDSLSAEVPCIGEVDLSSTCGCDDCGAILGAGEFGEVGDREPASGEPSHDKNLLQVTIIFEI</sequence>
<proteinExistence type="predicted"/>
<dbReference type="EMBL" id="CAJQZP010001172">
    <property type="protein sequence ID" value="CAG5025574.1"/>
    <property type="molecule type" value="Genomic_DNA"/>
</dbReference>
<protein>
    <submittedName>
        <fullName evidence="1">(apollo) hypothetical protein</fullName>
    </submittedName>
</protein>
<name>A0A8S3XH38_PARAO</name>
<dbReference type="AlphaFoldDB" id="A0A8S3XH38"/>
<dbReference type="Proteomes" id="UP000691718">
    <property type="component" value="Unassembled WGS sequence"/>
</dbReference>
<gene>
    <name evidence="1" type="ORF">PAPOLLO_LOCUS18416</name>
</gene>
<keyword evidence="2" id="KW-1185">Reference proteome</keyword>
<reference evidence="1" key="1">
    <citation type="submission" date="2021-04" db="EMBL/GenBank/DDBJ databases">
        <authorList>
            <person name="Tunstrom K."/>
        </authorList>
    </citation>
    <scope>NUCLEOTIDE SEQUENCE</scope>
</reference>
<accession>A0A8S3XH38</accession>
<organism evidence="1 2">
    <name type="scientific">Parnassius apollo</name>
    <name type="common">Apollo butterfly</name>
    <name type="synonym">Papilio apollo</name>
    <dbReference type="NCBI Taxonomy" id="110799"/>
    <lineage>
        <taxon>Eukaryota</taxon>
        <taxon>Metazoa</taxon>
        <taxon>Ecdysozoa</taxon>
        <taxon>Arthropoda</taxon>
        <taxon>Hexapoda</taxon>
        <taxon>Insecta</taxon>
        <taxon>Pterygota</taxon>
        <taxon>Neoptera</taxon>
        <taxon>Endopterygota</taxon>
        <taxon>Lepidoptera</taxon>
        <taxon>Glossata</taxon>
        <taxon>Ditrysia</taxon>
        <taxon>Papilionoidea</taxon>
        <taxon>Papilionidae</taxon>
        <taxon>Parnassiinae</taxon>
        <taxon>Parnassini</taxon>
        <taxon>Parnassius</taxon>
        <taxon>Parnassius</taxon>
    </lineage>
</organism>